<sequence>MAKVVGAPFGRLRAVAFVLRCTAAAVVAAAVAQRLGLGHPVWACVSALVVSQDRIGDTHRALGWRVAATLIGLVVALLSATVLPGGSAELRLALAVGIAASITRWRAETRVCMWTAVIVLTTVPPGGTVVRTGLDRAQEVLLGALIGAVLHQIAEGVILRLERRAAARAR</sequence>
<dbReference type="RefSeq" id="WP_184115297.1">
    <property type="nucleotide sequence ID" value="NZ_JACHNY010000005.1"/>
</dbReference>
<evidence type="ECO:0000256" key="5">
    <source>
        <dbReference type="SAM" id="Phobius"/>
    </source>
</evidence>
<feature type="transmembrane region" description="Helical" evidence="5">
    <location>
        <begin position="111"/>
        <end position="134"/>
    </location>
</feature>
<comment type="subcellular location">
    <subcellularLocation>
        <location evidence="1">Membrane</location>
        <topology evidence="1">Multi-pass membrane protein</topology>
    </subcellularLocation>
</comment>
<evidence type="ECO:0000256" key="4">
    <source>
        <dbReference type="ARBA" id="ARBA00023136"/>
    </source>
</evidence>
<evidence type="ECO:0000256" key="1">
    <source>
        <dbReference type="ARBA" id="ARBA00004141"/>
    </source>
</evidence>
<organism evidence="7 8">
    <name type="scientific">Sphingomonas abaci</name>
    <dbReference type="NCBI Taxonomy" id="237611"/>
    <lineage>
        <taxon>Bacteria</taxon>
        <taxon>Pseudomonadati</taxon>
        <taxon>Pseudomonadota</taxon>
        <taxon>Alphaproteobacteria</taxon>
        <taxon>Sphingomonadales</taxon>
        <taxon>Sphingomonadaceae</taxon>
        <taxon>Sphingomonas</taxon>
    </lineage>
</organism>
<name>A0A7W7F0K2_9SPHN</name>
<dbReference type="Pfam" id="PF13515">
    <property type="entry name" value="FUSC_2"/>
    <property type="match status" value="1"/>
</dbReference>
<keyword evidence="8" id="KW-1185">Reference proteome</keyword>
<accession>A0A7W7F0K2</accession>
<evidence type="ECO:0000256" key="2">
    <source>
        <dbReference type="ARBA" id="ARBA00022692"/>
    </source>
</evidence>
<reference evidence="7 8" key="1">
    <citation type="submission" date="2020-08" db="EMBL/GenBank/DDBJ databases">
        <title>Genomic Encyclopedia of Type Strains, Phase IV (KMG-IV): sequencing the most valuable type-strain genomes for metagenomic binning, comparative biology and taxonomic classification.</title>
        <authorList>
            <person name="Goeker M."/>
        </authorList>
    </citation>
    <scope>NUCLEOTIDE SEQUENCE [LARGE SCALE GENOMIC DNA]</scope>
    <source>
        <strain evidence="7 8">DSM 15867</strain>
    </source>
</reference>
<keyword evidence="2 5" id="KW-0812">Transmembrane</keyword>
<feature type="transmembrane region" description="Helical" evidence="5">
    <location>
        <begin position="140"/>
        <end position="161"/>
    </location>
</feature>
<gene>
    <name evidence="7" type="ORF">GGQ96_002568</name>
</gene>
<comment type="caution">
    <text evidence="7">The sequence shown here is derived from an EMBL/GenBank/DDBJ whole genome shotgun (WGS) entry which is preliminary data.</text>
</comment>
<proteinExistence type="predicted"/>
<evidence type="ECO:0000259" key="6">
    <source>
        <dbReference type="Pfam" id="PF13515"/>
    </source>
</evidence>
<feature type="transmembrane region" description="Helical" evidence="5">
    <location>
        <begin position="62"/>
        <end position="83"/>
    </location>
</feature>
<feature type="domain" description="Integral membrane bound transporter" evidence="6">
    <location>
        <begin position="27"/>
        <end position="149"/>
    </location>
</feature>
<dbReference type="AlphaFoldDB" id="A0A7W7F0K2"/>
<dbReference type="Proteomes" id="UP000574769">
    <property type="component" value="Unassembled WGS sequence"/>
</dbReference>
<evidence type="ECO:0000313" key="8">
    <source>
        <dbReference type="Proteomes" id="UP000574769"/>
    </source>
</evidence>
<keyword evidence="4 5" id="KW-0472">Membrane</keyword>
<dbReference type="GO" id="GO:0016020">
    <property type="term" value="C:membrane"/>
    <property type="evidence" value="ECO:0007669"/>
    <property type="project" value="UniProtKB-SubCell"/>
</dbReference>
<dbReference type="InterPro" id="IPR049453">
    <property type="entry name" value="Memb_transporter_dom"/>
</dbReference>
<evidence type="ECO:0000313" key="7">
    <source>
        <dbReference type="EMBL" id="MBB4618425.1"/>
    </source>
</evidence>
<evidence type="ECO:0000256" key="3">
    <source>
        <dbReference type="ARBA" id="ARBA00022989"/>
    </source>
</evidence>
<keyword evidence="3 5" id="KW-1133">Transmembrane helix</keyword>
<protein>
    <submittedName>
        <fullName evidence="7">Uncharacterized membrane protein YgaE (UPF0421/DUF939 family)</fullName>
    </submittedName>
</protein>
<feature type="transmembrane region" description="Helical" evidence="5">
    <location>
        <begin position="12"/>
        <end position="32"/>
    </location>
</feature>
<dbReference type="EMBL" id="JACHNY010000005">
    <property type="protein sequence ID" value="MBB4618425.1"/>
    <property type="molecule type" value="Genomic_DNA"/>
</dbReference>